<dbReference type="GO" id="GO:0003743">
    <property type="term" value="F:translation initiation factor activity"/>
    <property type="evidence" value="ECO:0007669"/>
    <property type="project" value="UniProtKB-KW"/>
</dbReference>
<dbReference type="KEGG" id="nas:GCU68_17495"/>
<gene>
    <name evidence="1" type="ORF">GCU68_17495</name>
</gene>
<sequence>MTLKEIYETTFDEDIQPDSSASPCPNCNGRVTTNAVETRCEDCGLLIEPQQYQTQKRVNLT</sequence>
<evidence type="ECO:0000313" key="1">
    <source>
        <dbReference type="EMBL" id="QFU84359.1"/>
    </source>
</evidence>
<keyword evidence="1" id="KW-0396">Initiation factor</keyword>
<protein>
    <submittedName>
        <fullName evidence="1">Transcription initiation factor TFB</fullName>
    </submittedName>
</protein>
<keyword evidence="1" id="KW-0648">Protein biosynthesis</keyword>
<geneLocation type="plasmid" evidence="1 2">
    <name>unnamed1</name>
</geneLocation>
<keyword evidence="1" id="KW-0614">Plasmid</keyword>
<name>A0A5P9P877_9EURY</name>
<proteinExistence type="predicted"/>
<dbReference type="AlphaFoldDB" id="A0A5P9P877"/>
<organism evidence="1 2">
    <name type="scientific">Natronorubrum aibiense</name>
    <dbReference type="NCBI Taxonomy" id="348826"/>
    <lineage>
        <taxon>Archaea</taxon>
        <taxon>Methanobacteriati</taxon>
        <taxon>Methanobacteriota</taxon>
        <taxon>Stenosarchaea group</taxon>
        <taxon>Halobacteria</taxon>
        <taxon>Halobacteriales</taxon>
        <taxon>Natrialbaceae</taxon>
        <taxon>Natronorubrum</taxon>
    </lineage>
</organism>
<keyword evidence="2" id="KW-1185">Reference proteome</keyword>
<accession>A0A5P9P877</accession>
<evidence type="ECO:0000313" key="2">
    <source>
        <dbReference type="Proteomes" id="UP000326170"/>
    </source>
</evidence>
<dbReference type="EMBL" id="CP045489">
    <property type="protein sequence ID" value="QFU84359.1"/>
    <property type="molecule type" value="Genomic_DNA"/>
</dbReference>
<reference evidence="1 2" key="1">
    <citation type="journal article" date="2007" name="Int. J. Syst. Evol. Microbiol.">
        <title>Natronorubrum sulfidifaciens sp. nov., an extremely haloalkaliphilic archaeon isolated from Aiding salt lake in Xin-Jiang, China.</title>
        <authorList>
            <person name="Cui H.L."/>
            <person name="Tohty D."/>
            <person name="Liu H.C."/>
            <person name="Liu S.J."/>
            <person name="Oren A."/>
            <person name="Zhou P.J."/>
        </authorList>
    </citation>
    <scope>NUCLEOTIDE SEQUENCE [LARGE SCALE GENOMIC DNA]</scope>
    <source>
        <strain evidence="1 2">7-3</strain>
        <plasmid evidence="1">unnamed1</plasmid>
    </source>
</reference>
<dbReference type="Proteomes" id="UP000326170">
    <property type="component" value="Plasmid unnamed1"/>
</dbReference>